<sequence>MRSSADLGHYLEMTTSVTRSRKPNPTPTLILILWSPRSYGPIIRLLYRLMSTHEHTLHQPAKLFPYLQE</sequence>
<comment type="caution">
    <text evidence="1">The sequence shown here is derived from an EMBL/GenBank/DDBJ whole genome shotgun (WGS) entry which is preliminary data.</text>
</comment>
<name>A0A212CPC5_CEREH</name>
<dbReference type="Proteomes" id="UP000242450">
    <property type="component" value="Chromosome 15"/>
</dbReference>
<organism evidence="1 2">
    <name type="scientific">Cervus elaphus hippelaphus</name>
    <name type="common">European red deer</name>
    <dbReference type="NCBI Taxonomy" id="46360"/>
    <lineage>
        <taxon>Eukaryota</taxon>
        <taxon>Metazoa</taxon>
        <taxon>Chordata</taxon>
        <taxon>Craniata</taxon>
        <taxon>Vertebrata</taxon>
        <taxon>Euteleostomi</taxon>
        <taxon>Mammalia</taxon>
        <taxon>Eutheria</taxon>
        <taxon>Laurasiatheria</taxon>
        <taxon>Artiodactyla</taxon>
        <taxon>Ruminantia</taxon>
        <taxon>Pecora</taxon>
        <taxon>Cervidae</taxon>
        <taxon>Cervinae</taxon>
        <taxon>Cervus</taxon>
    </lineage>
</organism>
<evidence type="ECO:0000313" key="2">
    <source>
        <dbReference type="Proteomes" id="UP000242450"/>
    </source>
</evidence>
<keyword evidence="2" id="KW-1185">Reference proteome</keyword>
<protein>
    <submittedName>
        <fullName evidence="1">Uncharacterized protein</fullName>
    </submittedName>
</protein>
<gene>
    <name evidence="1" type="ORF">Celaphus_00008374</name>
</gene>
<reference evidence="1 2" key="1">
    <citation type="journal article" date="2018" name="Mol. Genet. Genomics">
        <title>The red deer Cervus elaphus genome CerEla1.0: sequencing, annotating, genes, and chromosomes.</title>
        <authorList>
            <person name="Bana N.A."/>
            <person name="Nyiri A."/>
            <person name="Nagy J."/>
            <person name="Frank K."/>
            <person name="Nagy T."/>
            <person name="Steger V."/>
            <person name="Schiller M."/>
            <person name="Lakatos P."/>
            <person name="Sugar L."/>
            <person name="Horn P."/>
            <person name="Barta E."/>
            <person name="Orosz L."/>
        </authorList>
    </citation>
    <scope>NUCLEOTIDE SEQUENCE [LARGE SCALE GENOMIC DNA]</scope>
    <source>
        <strain evidence="1">Hungarian</strain>
    </source>
</reference>
<dbReference type="EMBL" id="MKHE01000015">
    <property type="protein sequence ID" value="OWK07896.1"/>
    <property type="molecule type" value="Genomic_DNA"/>
</dbReference>
<evidence type="ECO:0000313" key="1">
    <source>
        <dbReference type="EMBL" id="OWK07896.1"/>
    </source>
</evidence>
<accession>A0A212CPC5</accession>
<dbReference type="AlphaFoldDB" id="A0A212CPC5"/>
<proteinExistence type="predicted"/>